<evidence type="ECO:0000259" key="13">
    <source>
        <dbReference type="Pfam" id="PF07730"/>
    </source>
</evidence>
<evidence type="ECO:0000256" key="11">
    <source>
        <dbReference type="SAM" id="Phobius"/>
    </source>
</evidence>
<dbReference type="Gene3D" id="1.20.5.1930">
    <property type="match status" value="1"/>
</dbReference>
<evidence type="ECO:0000256" key="9">
    <source>
        <dbReference type="SAM" id="Coils"/>
    </source>
</evidence>
<dbReference type="EMBL" id="PTIX01000038">
    <property type="protein sequence ID" value="PPK61872.1"/>
    <property type="molecule type" value="Genomic_DNA"/>
</dbReference>
<comment type="catalytic activity">
    <reaction evidence="1">
        <text>ATP + protein L-histidine = ADP + protein N-phospho-L-histidine.</text>
        <dbReference type="EC" id="2.7.13.3"/>
    </reaction>
</comment>
<feature type="transmembrane region" description="Helical" evidence="11">
    <location>
        <begin position="140"/>
        <end position="160"/>
    </location>
</feature>
<evidence type="ECO:0000256" key="2">
    <source>
        <dbReference type="ARBA" id="ARBA00012438"/>
    </source>
</evidence>
<evidence type="ECO:0000256" key="8">
    <source>
        <dbReference type="ARBA" id="ARBA00023012"/>
    </source>
</evidence>
<keyword evidence="4" id="KW-0808">Transferase</keyword>
<evidence type="ECO:0000256" key="7">
    <source>
        <dbReference type="ARBA" id="ARBA00022840"/>
    </source>
</evidence>
<evidence type="ECO:0000313" key="14">
    <source>
        <dbReference type="EMBL" id="PPK61872.1"/>
    </source>
</evidence>
<keyword evidence="7" id="KW-0067">ATP-binding</keyword>
<dbReference type="InterPro" id="IPR050482">
    <property type="entry name" value="Sensor_HK_TwoCompSys"/>
</dbReference>
<dbReference type="Pfam" id="PF02518">
    <property type="entry name" value="HATPase_c"/>
    <property type="match status" value="1"/>
</dbReference>
<protein>
    <recommendedName>
        <fullName evidence="2">histidine kinase</fullName>
        <ecNumber evidence="2">2.7.13.3</ecNumber>
    </recommendedName>
</protein>
<dbReference type="PANTHER" id="PTHR24421">
    <property type="entry name" value="NITRATE/NITRITE SENSOR PROTEIN NARX-RELATED"/>
    <property type="match status" value="1"/>
</dbReference>
<evidence type="ECO:0000256" key="3">
    <source>
        <dbReference type="ARBA" id="ARBA00022553"/>
    </source>
</evidence>
<dbReference type="Pfam" id="PF07730">
    <property type="entry name" value="HisKA_3"/>
    <property type="match status" value="1"/>
</dbReference>
<evidence type="ECO:0000256" key="4">
    <source>
        <dbReference type="ARBA" id="ARBA00022679"/>
    </source>
</evidence>
<keyword evidence="6 14" id="KW-0418">Kinase</keyword>
<keyword evidence="11" id="KW-0472">Membrane</keyword>
<dbReference type="CDD" id="cd16917">
    <property type="entry name" value="HATPase_UhpB-NarQ-NarX-like"/>
    <property type="match status" value="1"/>
</dbReference>
<dbReference type="GO" id="GO:0046983">
    <property type="term" value="F:protein dimerization activity"/>
    <property type="evidence" value="ECO:0007669"/>
    <property type="project" value="InterPro"/>
</dbReference>
<dbReference type="Gene3D" id="3.30.565.10">
    <property type="entry name" value="Histidine kinase-like ATPase, C-terminal domain"/>
    <property type="match status" value="1"/>
</dbReference>
<keyword evidence="5" id="KW-0547">Nucleotide-binding</keyword>
<organism evidence="14 15">
    <name type="scientific">Actinokineospora auranticolor</name>
    <dbReference type="NCBI Taxonomy" id="155976"/>
    <lineage>
        <taxon>Bacteria</taxon>
        <taxon>Bacillati</taxon>
        <taxon>Actinomycetota</taxon>
        <taxon>Actinomycetes</taxon>
        <taxon>Pseudonocardiales</taxon>
        <taxon>Pseudonocardiaceae</taxon>
        <taxon>Actinokineospora</taxon>
    </lineage>
</organism>
<dbReference type="OrthoDB" id="3574873at2"/>
<dbReference type="InterPro" id="IPR011712">
    <property type="entry name" value="Sig_transdc_His_kin_sub3_dim/P"/>
</dbReference>
<evidence type="ECO:0000313" key="15">
    <source>
        <dbReference type="Proteomes" id="UP000239203"/>
    </source>
</evidence>
<name>A0A2S6GC37_9PSEU</name>
<feature type="transmembrane region" description="Helical" evidence="11">
    <location>
        <begin position="110"/>
        <end position="128"/>
    </location>
</feature>
<keyword evidence="11" id="KW-1133">Transmembrane helix</keyword>
<keyword evidence="15" id="KW-1185">Reference proteome</keyword>
<dbReference type="AlphaFoldDB" id="A0A2S6GC37"/>
<dbReference type="InterPro" id="IPR003594">
    <property type="entry name" value="HATPase_dom"/>
</dbReference>
<feature type="region of interest" description="Disordered" evidence="10">
    <location>
        <begin position="334"/>
        <end position="395"/>
    </location>
</feature>
<evidence type="ECO:0000256" key="5">
    <source>
        <dbReference type="ARBA" id="ARBA00022741"/>
    </source>
</evidence>
<keyword evidence="9" id="KW-0175">Coiled coil</keyword>
<gene>
    <name evidence="14" type="ORF">CLV40_13820</name>
</gene>
<accession>A0A2S6GC37</accession>
<feature type="transmembrane region" description="Helical" evidence="11">
    <location>
        <begin position="32"/>
        <end position="49"/>
    </location>
</feature>
<dbReference type="GO" id="GO:0000155">
    <property type="term" value="F:phosphorelay sensor kinase activity"/>
    <property type="evidence" value="ECO:0007669"/>
    <property type="project" value="InterPro"/>
</dbReference>
<dbReference type="GO" id="GO:0005524">
    <property type="term" value="F:ATP binding"/>
    <property type="evidence" value="ECO:0007669"/>
    <property type="project" value="UniProtKB-KW"/>
</dbReference>
<evidence type="ECO:0000259" key="12">
    <source>
        <dbReference type="Pfam" id="PF02518"/>
    </source>
</evidence>
<proteinExistence type="predicted"/>
<keyword evidence="11" id="KW-0812">Transmembrane</keyword>
<feature type="domain" description="Histidine kinase/HSP90-like ATPase" evidence="12">
    <location>
        <begin position="293"/>
        <end position="382"/>
    </location>
</feature>
<feature type="compositionally biased region" description="Pro residues" evidence="10">
    <location>
        <begin position="385"/>
        <end position="395"/>
    </location>
</feature>
<dbReference type="GO" id="GO:0016020">
    <property type="term" value="C:membrane"/>
    <property type="evidence" value="ECO:0007669"/>
    <property type="project" value="InterPro"/>
</dbReference>
<comment type="caution">
    <text evidence="14">The sequence shown here is derived from an EMBL/GenBank/DDBJ whole genome shotgun (WGS) entry which is preliminary data.</text>
</comment>
<dbReference type="PANTHER" id="PTHR24421:SF10">
    <property type="entry name" value="NITRATE_NITRITE SENSOR PROTEIN NARQ"/>
    <property type="match status" value="1"/>
</dbReference>
<dbReference type="InterPro" id="IPR036890">
    <property type="entry name" value="HATPase_C_sf"/>
</dbReference>
<reference evidence="14 15" key="1">
    <citation type="submission" date="2018-02" db="EMBL/GenBank/DDBJ databases">
        <title>Genomic Encyclopedia of Archaeal and Bacterial Type Strains, Phase II (KMG-II): from individual species to whole genera.</title>
        <authorList>
            <person name="Goeker M."/>
        </authorList>
    </citation>
    <scope>NUCLEOTIDE SEQUENCE [LARGE SCALE GENOMIC DNA]</scope>
    <source>
        <strain evidence="14 15">YU 961-1</strain>
    </source>
</reference>
<dbReference type="EC" id="2.7.13.3" evidence="2"/>
<evidence type="ECO:0000256" key="1">
    <source>
        <dbReference type="ARBA" id="ARBA00000085"/>
    </source>
</evidence>
<sequence length="395" mass="41265">MDVQDAALAPLSLPAPRADTEALPRPRARARVIAVEAVTVGLCLGAVLLSHPTGYSFAFPAAVVACLLLPLRLKYPRLTLIACLPAVSGGLGWPPTGVALYRVGRTSTRVRHAVAWATVANLCAAAPLQLATSDPIADRVLSLAITLAFAGVPAAMGVLVRLRRELTTSLTELERARRAELAARLDQARAEERTRIAREIHDAVGHNTTLIAVQAAALAATSTDPTTVQTANHLRELAKHSLDEMRAALGLLNHGTPTAEGLADLPTLITRARAAGLDVRADTPSISTTPTISRAIYRVIQEGLTNAIKHSPGAPVEITLTPTKDKITVTIINGPATHPTTPQPGGAGLPGLTERTHNAGGTCQATPTPDGGFKLEATLPTTTTAPPPTPHQPVR</sequence>
<dbReference type="SUPFAM" id="SSF55874">
    <property type="entry name" value="ATPase domain of HSP90 chaperone/DNA topoisomerase II/histidine kinase"/>
    <property type="match status" value="1"/>
</dbReference>
<keyword evidence="3" id="KW-0597">Phosphoprotein</keyword>
<keyword evidence="8" id="KW-0902">Two-component regulatory system</keyword>
<evidence type="ECO:0000256" key="10">
    <source>
        <dbReference type="SAM" id="MobiDB-lite"/>
    </source>
</evidence>
<dbReference type="RefSeq" id="WP_104483348.1">
    <property type="nucleotide sequence ID" value="NZ_CP154825.1"/>
</dbReference>
<dbReference type="Proteomes" id="UP000239203">
    <property type="component" value="Unassembled WGS sequence"/>
</dbReference>
<evidence type="ECO:0000256" key="6">
    <source>
        <dbReference type="ARBA" id="ARBA00022777"/>
    </source>
</evidence>
<feature type="domain" description="Signal transduction histidine kinase subgroup 3 dimerisation and phosphoacceptor" evidence="13">
    <location>
        <begin position="192"/>
        <end position="254"/>
    </location>
</feature>
<feature type="coiled-coil region" evidence="9">
    <location>
        <begin position="159"/>
        <end position="191"/>
    </location>
</feature>